<gene>
    <name evidence="2" type="ORF">SGUI_2675</name>
</gene>
<dbReference type="EMBL" id="CP014989">
    <property type="protein sequence ID" value="ANS80071.1"/>
    <property type="molecule type" value="Genomic_DNA"/>
</dbReference>
<dbReference type="KEGG" id="serj:SGUI_2675"/>
<proteinExistence type="predicted"/>
<evidence type="ECO:0000313" key="3">
    <source>
        <dbReference type="Proteomes" id="UP000092482"/>
    </source>
</evidence>
<dbReference type="Pfam" id="PF01796">
    <property type="entry name" value="OB_ChsH2_C"/>
    <property type="match status" value="1"/>
</dbReference>
<dbReference type="InterPro" id="IPR002878">
    <property type="entry name" value="ChsH2_C"/>
</dbReference>
<sequence>MALIDLDEGFRMMSTVTAGDGSAVAIDDHVRVEFRPAGEDAPLPVFVLETAR</sequence>
<feature type="domain" description="ChsH2 C-terminal OB-fold" evidence="1">
    <location>
        <begin position="1"/>
        <end position="35"/>
    </location>
</feature>
<name>A0A1B1NF66_9MICO</name>
<protein>
    <recommendedName>
        <fullName evidence="1">ChsH2 C-terminal OB-fold domain-containing protein</fullName>
    </recommendedName>
</protein>
<evidence type="ECO:0000313" key="2">
    <source>
        <dbReference type="EMBL" id="ANS80071.1"/>
    </source>
</evidence>
<dbReference type="PATRIC" id="fig|1758689.4.peg.2796"/>
<evidence type="ECO:0000259" key="1">
    <source>
        <dbReference type="Pfam" id="PF01796"/>
    </source>
</evidence>
<dbReference type="AlphaFoldDB" id="A0A1B1NF66"/>
<reference evidence="2 3" key="1">
    <citation type="submission" date="2016-03" db="EMBL/GenBank/DDBJ databases">
        <title>Shallow-sea hydrothermal system.</title>
        <authorList>
            <person name="Tang K."/>
        </authorList>
    </citation>
    <scope>NUCLEOTIDE SEQUENCE [LARGE SCALE GENOMIC DNA]</scope>
    <source>
        <strain evidence="2 3">JLT9</strain>
    </source>
</reference>
<organism evidence="2 3">
    <name type="scientific">Serinicoccus hydrothermalis</name>
    <dbReference type="NCBI Taxonomy" id="1758689"/>
    <lineage>
        <taxon>Bacteria</taxon>
        <taxon>Bacillati</taxon>
        <taxon>Actinomycetota</taxon>
        <taxon>Actinomycetes</taxon>
        <taxon>Micrococcales</taxon>
        <taxon>Ornithinimicrobiaceae</taxon>
        <taxon>Serinicoccus</taxon>
    </lineage>
</organism>
<dbReference type="STRING" id="1758689.SGUI_2675"/>
<accession>A0A1B1NF66</accession>
<dbReference type="Proteomes" id="UP000092482">
    <property type="component" value="Chromosome"/>
</dbReference>
<keyword evidence="3" id="KW-1185">Reference proteome</keyword>